<keyword evidence="6 13" id="KW-0375">Hydrogen ion transport</keyword>
<dbReference type="GO" id="GO:0012505">
    <property type="term" value="C:endomembrane system"/>
    <property type="evidence" value="ECO:0007669"/>
    <property type="project" value="UniProtKB-SubCell"/>
</dbReference>
<dbReference type="InterPro" id="IPR002146">
    <property type="entry name" value="ATP_synth_b/b'su_bac/chlpt"/>
</dbReference>
<keyword evidence="3 13" id="KW-1003">Cell membrane</keyword>
<evidence type="ECO:0000256" key="10">
    <source>
        <dbReference type="ARBA" id="ARBA00023310"/>
    </source>
</evidence>
<sequence>MAELIQNFGLDWRLLLAQAVNFFILLFLLKRFAYGPILNALKTRKTKIEEGIRFGKEAEKRLGEIDILREEKLQEARQDALKLVSGAEETAKKKKAEIVAEAQRKVEGVIADAKRTIAQERAKMDEELYKDAEEVVRAGIGKVLGELPSEVRDRNLIQKALRELKTIRS</sequence>
<evidence type="ECO:0000256" key="13">
    <source>
        <dbReference type="HAMAP-Rule" id="MF_01398"/>
    </source>
</evidence>
<keyword evidence="8 13" id="KW-0406">Ion transport</keyword>
<dbReference type="InterPro" id="IPR005864">
    <property type="entry name" value="ATP_synth_F0_bsu_bac"/>
</dbReference>
<evidence type="ECO:0000256" key="11">
    <source>
        <dbReference type="ARBA" id="ARBA00025198"/>
    </source>
</evidence>
<dbReference type="NCBIfam" id="TIGR01144">
    <property type="entry name" value="ATP_synt_b"/>
    <property type="match status" value="1"/>
</dbReference>
<feature type="transmembrane region" description="Helical" evidence="13">
    <location>
        <begin position="12"/>
        <end position="29"/>
    </location>
</feature>
<gene>
    <name evidence="13" type="primary">atpF</name>
    <name evidence="15" type="ORF">A3C07_01065</name>
</gene>
<evidence type="ECO:0000313" key="16">
    <source>
        <dbReference type="Proteomes" id="UP000179023"/>
    </source>
</evidence>
<evidence type="ECO:0000256" key="2">
    <source>
        <dbReference type="ARBA" id="ARBA00022448"/>
    </source>
</evidence>
<proteinExistence type="inferred from homology"/>
<keyword evidence="7 13" id="KW-1133">Transmembrane helix</keyword>
<protein>
    <recommendedName>
        <fullName evidence="13">ATP synthase subunit b</fullName>
    </recommendedName>
    <alternativeName>
        <fullName evidence="13">ATP synthase F(0) sector subunit b</fullName>
    </alternativeName>
    <alternativeName>
        <fullName evidence="13">ATPase subunit I</fullName>
    </alternativeName>
    <alternativeName>
        <fullName evidence="13">F-type ATPase subunit b</fullName>
        <shortName evidence="13">F-ATPase subunit b</shortName>
    </alternativeName>
</protein>
<dbReference type="AlphaFoldDB" id="A0A1G2KLW2"/>
<evidence type="ECO:0000256" key="1">
    <source>
        <dbReference type="ARBA" id="ARBA00005513"/>
    </source>
</evidence>
<dbReference type="InterPro" id="IPR028987">
    <property type="entry name" value="ATP_synth_B-like_membr_sf"/>
</dbReference>
<dbReference type="GO" id="GO:0045259">
    <property type="term" value="C:proton-transporting ATP synthase complex"/>
    <property type="evidence" value="ECO:0007669"/>
    <property type="project" value="UniProtKB-KW"/>
</dbReference>
<keyword evidence="4 13" id="KW-0138">CF(0)</keyword>
<dbReference type="InterPro" id="IPR050059">
    <property type="entry name" value="ATP_synthase_B_chain"/>
</dbReference>
<comment type="subunit">
    <text evidence="13">F-type ATPases have 2 components, F(1) - the catalytic core - and F(0) - the membrane proton channel. F(1) has five subunits: alpha(3), beta(3), gamma(1), delta(1), epsilon(1). F(0) has three main subunits: a(1), b(2) and c(10-14). The alpha and beta chains form an alternating ring which encloses part of the gamma chain. F(1) is attached to F(0) by a central stalk formed by the gamma and epsilon chains, while a peripheral stalk is formed by the delta and b chains.</text>
</comment>
<comment type="function">
    <text evidence="11 13">F(1)F(0) ATP synthase produces ATP from ADP in the presence of a proton or sodium gradient. F-type ATPases consist of two structural domains, F(1) containing the extramembraneous catalytic core and F(0) containing the membrane proton channel, linked together by a central stalk and a peripheral stalk. During catalysis, ATP synthesis in the catalytic domain of F(1) is coupled via a rotary mechanism of the central stalk subunits to proton translocation.</text>
</comment>
<evidence type="ECO:0000256" key="5">
    <source>
        <dbReference type="ARBA" id="ARBA00022692"/>
    </source>
</evidence>
<evidence type="ECO:0000256" key="8">
    <source>
        <dbReference type="ARBA" id="ARBA00023065"/>
    </source>
</evidence>
<keyword evidence="5 13" id="KW-0812">Transmembrane</keyword>
<reference evidence="15 16" key="1">
    <citation type="journal article" date="2016" name="Nat. Commun.">
        <title>Thousands of microbial genomes shed light on interconnected biogeochemical processes in an aquifer system.</title>
        <authorList>
            <person name="Anantharaman K."/>
            <person name="Brown C.T."/>
            <person name="Hug L.A."/>
            <person name="Sharon I."/>
            <person name="Castelle C.J."/>
            <person name="Probst A.J."/>
            <person name="Thomas B.C."/>
            <person name="Singh A."/>
            <person name="Wilkins M.J."/>
            <person name="Karaoz U."/>
            <person name="Brodie E.L."/>
            <person name="Williams K.H."/>
            <person name="Hubbard S.S."/>
            <person name="Banfield J.F."/>
        </authorList>
    </citation>
    <scope>NUCLEOTIDE SEQUENCE [LARGE SCALE GENOMIC DNA]</scope>
</reference>
<dbReference type="Gene3D" id="6.10.250.1580">
    <property type="match status" value="1"/>
</dbReference>
<evidence type="ECO:0000313" key="15">
    <source>
        <dbReference type="EMBL" id="OHA00425.1"/>
    </source>
</evidence>
<dbReference type="SUPFAM" id="SSF81573">
    <property type="entry name" value="F1F0 ATP synthase subunit B, membrane domain"/>
    <property type="match status" value="1"/>
</dbReference>
<comment type="caution">
    <text evidence="15">The sequence shown here is derived from an EMBL/GenBank/DDBJ whole genome shotgun (WGS) entry which is preliminary data.</text>
</comment>
<organism evidence="15 16">
    <name type="scientific">Candidatus Sungbacteria bacterium RIFCSPHIGHO2_02_FULL_47_11</name>
    <dbReference type="NCBI Taxonomy" id="1802270"/>
    <lineage>
        <taxon>Bacteria</taxon>
        <taxon>Candidatus Sungiibacteriota</taxon>
    </lineage>
</organism>
<dbReference type="STRING" id="1802270.A3C07_01065"/>
<dbReference type="CDD" id="cd06503">
    <property type="entry name" value="ATP-synt_Fo_b"/>
    <property type="match status" value="1"/>
</dbReference>
<dbReference type="GO" id="GO:0046961">
    <property type="term" value="F:proton-transporting ATPase activity, rotational mechanism"/>
    <property type="evidence" value="ECO:0007669"/>
    <property type="project" value="TreeGrafter"/>
</dbReference>
<comment type="function">
    <text evidence="13">Component of the F(0) channel, it forms part of the peripheral stalk, linking F(1) to F(0).</text>
</comment>
<keyword evidence="9 13" id="KW-0472">Membrane</keyword>
<comment type="similarity">
    <text evidence="1 13 14">Belongs to the ATPase B chain family.</text>
</comment>
<dbReference type="PANTHER" id="PTHR33445:SF1">
    <property type="entry name" value="ATP SYNTHASE SUBUNIT B"/>
    <property type="match status" value="1"/>
</dbReference>
<dbReference type="PANTHER" id="PTHR33445">
    <property type="entry name" value="ATP SYNTHASE SUBUNIT B', CHLOROPLASTIC"/>
    <property type="match status" value="1"/>
</dbReference>
<dbReference type="Pfam" id="PF00430">
    <property type="entry name" value="ATP-synt_B"/>
    <property type="match status" value="1"/>
</dbReference>
<name>A0A1G2KLW2_9BACT</name>
<evidence type="ECO:0000256" key="6">
    <source>
        <dbReference type="ARBA" id="ARBA00022781"/>
    </source>
</evidence>
<evidence type="ECO:0000256" key="7">
    <source>
        <dbReference type="ARBA" id="ARBA00022989"/>
    </source>
</evidence>
<dbReference type="GO" id="GO:0005886">
    <property type="term" value="C:plasma membrane"/>
    <property type="evidence" value="ECO:0007669"/>
    <property type="project" value="UniProtKB-SubCell"/>
</dbReference>
<accession>A0A1G2KLW2</accession>
<evidence type="ECO:0000256" key="9">
    <source>
        <dbReference type="ARBA" id="ARBA00023136"/>
    </source>
</evidence>
<dbReference type="Proteomes" id="UP000179023">
    <property type="component" value="Unassembled WGS sequence"/>
</dbReference>
<keyword evidence="2 13" id="KW-0813">Transport</keyword>
<evidence type="ECO:0000256" key="14">
    <source>
        <dbReference type="RuleBase" id="RU003848"/>
    </source>
</evidence>
<evidence type="ECO:0000256" key="4">
    <source>
        <dbReference type="ARBA" id="ARBA00022547"/>
    </source>
</evidence>
<keyword evidence="10 13" id="KW-0066">ATP synthesis</keyword>
<dbReference type="GO" id="GO:0046933">
    <property type="term" value="F:proton-transporting ATP synthase activity, rotational mechanism"/>
    <property type="evidence" value="ECO:0007669"/>
    <property type="project" value="UniProtKB-UniRule"/>
</dbReference>
<evidence type="ECO:0000256" key="12">
    <source>
        <dbReference type="ARBA" id="ARBA00037847"/>
    </source>
</evidence>
<dbReference type="EMBL" id="MHQI01000016">
    <property type="protein sequence ID" value="OHA00425.1"/>
    <property type="molecule type" value="Genomic_DNA"/>
</dbReference>
<evidence type="ECO:0000256" key="3">
    <source>
        <dbReference type="ARBA" id="ARBA00022475"/>
    </source>
</evidence>
<dbReference type="HAMAP" id="MF_01398">
    <property type="entry name" value="ATP_synth_b_bprime"/>
    <property type="match status" value="1"/>
</dbReference>
<comment type="subcellular location">
    <subcellularLocation>
        <location evidence="13">Cell membrane</location>
        <topology evidence="13">Single-pass membrane protein</topology>
    </subcellularLocation>
    <subcellularLocation>
        <location evidence="12">Endomembrane system</location>
        <topology evidence="12">Single-pass membrane protein</topology>
    </subcellularLocation>
</comment>